<keyword evidence="1" id="KW-0732">Signal</keyword>
<sequence length="282" mass="30437">MNKHLTHMVAATCLTVSALPIQAGVTNDIPSCYAANHINQVAGGADHELFIAIDQTTVFDEKLQAQIAEMAGKAIRPAGAYTLFDFSAFSQGHYTEVVTRGVIESPIPEKLRDDISERALRNFDACMTGQSAYAKKALLTSIARVESVATNDLAKSDIMAALKDISDKVRASPSSDRVVLIASDMLENSSVSSFYSHNAVRRIDPRTEIKKATAAGLIGDFGGARVYVIGAGLLAEDAKFKNAYRDPQTMSALKEFWTLYFQKSNASIGEFGEPALLGAMVY</sequence>
<protein>
    <recommendedName>
        <fullName evidence="4">VWFA domain-containing protein</fullName>
    </recommendedName>
</protein>
<feature type="signal peptide" evidence="1">
    <location>
        <begin position="1"/>
        <end position="23"/>
    </location>
</feature>
<feature type="chain" id="PRO_5012026103" description="VWFA domain-containing protein" evidence="1">
    <location>
        <begin position="24"/>
        <end position="282"/>
    </location>
</feature>
<name>A0A1N6K4V6_9BURK</name>
<dbReference type="EMBL" id="FSRM01000002">
    <property type="protein sequence ID" value="SIO51473.1"/>
    <property type="molecule type" value="Genomic_DNA"/>
</dbReference>
<proteinExistence type="predicted"/>
<dbReference type="AlphaFoldDB" id="A0A1N6K4V6"/>
<organism evidence="2 3">
    <name type="scientific">Paraburkholderia phenazinium</name>
    <dbReference type="NCBI Taxonomy" id="60549"/>
    <lineage>
        <taxon>Bacteria</taxon>
        <taxon>Pseudomonadati</taxon>
        <taxon>Pseudomonadota</taxon>
        <taxon>Betaproteobacteria</taxon>
        <taxon>Burkholderiales</taxon>
        <taxon>Burkholderiaceae</taxon>
        <taxon>Paraburkholderia</taxon>
    </lineage>
</organism>
<evidence type="ECO:0000313" key="3">
    <source>
        <dbReference type="Proteomes" id="UP000184693"/>
    </source>
</evidence>
<gene>
    <name evidence="2" type="ORF">SAMN05444168_6009</name>
</gene>
<dbReference type="RefSeq" id="WP_074267909.1">
    <property type="nucleotide sequence ID" value="NZ_FSRM01000002.1"/>
</dbReference>
<reference evidence="2 3" key="1">
    <citation type="submission" date="2016-11" db="EMBL/GenBank/DDBJ databases">
        <authorList>
            <person name="Jaros S."/>
            <person name="Januszkiewicz K."/>
            <person name="Wedrychowicz H."/>
        </authorList>
    </citation>
    <scope>NUCLEOTIDE SEQUENCE [LARGE SCALE GENOMIC DNA]</scope>
    <source>
        <strain evidence="2 3">GAS86</strain>
    </source>
</reference>
<evidence type="ECO:0000256" key="1">
    <source>
        <dbReference type="SAM" id="SignalP"/>
    </source>
</evidence>
<evidence type="ECO:0008006" key="4">
    <source>
        <dbReference type="Google" id="ProtNLM"/>
    </source>
</evidence>
<evidence type="ECO:0000313" key="2">
    <source>
        <dbReference type="EMBL" id="SIO51473.1"/>
    </source>
</evidence>
<dbReference type="Proteomes" id="UP000184693">
    <property type="component" value="Unassembled WGS sequence"/>
</dbReference>
<accession>A0A1N6K4V6</accession>